<dbReference type="InterPro" id="IPR036420">
    <property type="entry name" value="BRCT_dom_sf"/>
</dbReference>
<dbReference type="SUPFAM" id="SSF52113">
    <property type="entry name" value="BRCT domain"/>
    <property type="match status" value="1"/>
</dbReference>
<dbReference type="AlphaFoldDB" id="A0AAN7T0Q5"/>
<evidence type="ECO:0000256" key="2">
    <source>
        <dbReference type="ARBA" id="ARBA00022763"/>
    </source>
</evidence>
<dbReference type="CDD" id="cd17744">
    <property type="entry name" value="BRCT_MDC1_rpt1"/>
    <property type="match status" value="1"/>
</dbReference>
<dbReference type="Gene3D" id="3.40.50.10190">
    <property type="entry name" value="BRCT domain"/>
    <property type="match status" value="1"/>
</dbReference>
<dbReference type="GO" id="GO:0005634">
    <property type="term" value="C:nucleus"/>
    <property type="evidence" value="ECO:0007669"/>
    <property type="project" value="UniProtKB-SubCell"/>
</dbReference>
<feature type="compositionally biased region" description="Polar residues" evidence="4">
    <location>
        <begin position="430"/>
        <end position="440"/>
    </location>
</feature>
<feature type="compositionally biased region" description="Basic and acidic residues" evidence="4">
    <location>
        <begin position="472"/>
        <end position="489"/>
    </location>
</feature>
<feature type="domain" description="BRCT" evidence="5">
    <location>
        <begin position="544"/>
        <end position="637"/>
    </location>
</feature>
<feature type="region of interest" description="Disordered" evidence="4">
    <location>
        <begin position="253"/>
        <end position="416"/>
    </location>
</feature>
<keyword evidence="7" id="KW-1185">Reference proteome</keyword>
<evidence type="ECO:0000256" key="4">
    <source>
        <dbReference type="SAM" id="MobiDB-lite"/>
    </source>
</evidence>
<dbReference type="PANTHER" id="PTHR23196:SF1">
    <property type="entry name" value="PAX-INTERACTING PROTEIN 1"/>
    <property type="match status" value="1"/>
</dbReference>
<dbReference type="EMBL" id="JAVRRJ010000003">
    <property type="protein sequence ID" value="KAK5086328.1"/>
    <property type="molecule type" value="Genomic_DNA"/>
</dbReference>
<keyword evidence="2" id="KW-0227">DNA damage</keyword>
<feature type="compositionally biased region" description="Low complexity" evidence="4">
    <location>
        <begin position="446"/>
        <end position="459"/>
    </location>
</feature>
<evidence type="ECO:0000313" key="6">
    <source>
        <dbReference type="EMBL" id="KAK5086328.1"/>
    </source>
</evidence>
<feature type="compositionally biased region" description="Basic and acidic residues" evidence="4">
    <location>
        <begin position="275"/>
        <end position="286"/>
    </location>
</feature>
<reference evidence="6 7" key="1">
    <citation type="submission" date="2023-08" db="EMBL/GenBank/DDBJ databases">
        <title>Black Yeasts Isolated from many extreme environments.</title>
        <authorList>
            <person name="Coleine C."/>
            <person name="Stajich J.E."/>
            <person name="Selbmann L."/>
        </authorList>
    </citation>
    <scope>NUCLEOTIDE SEQUENCE [LARGE SCALE GENOMIC DNA]</scope>
    <source>
        <strain evidence="6 7">CCFEE 5910</strain>
    </source>
</reference>
<dbReference type="GO" id="GO:0006974">
    <property type="term" value="P:DNA damage response"/>
    <property type="evidence" value="ECO:0007669"/>
    <property type="project" value="UniProtKB-KW"/>
</dbReference>
<protein>
    <recommendedName>
        <fullName evidence="5">BRCT domain-containing protein</fullName>
    </recommendedName>
</protein>
<evidence type="ECO:0000259" key="5">
    <source>
        <dbReference type="Pfam" id="PF16770"/>
    </source>
</evidence>
<sequence>MPQVPVFLQLYDAAGVVHHLQIRRAEDASPHVVAYLPDSWDDQAKPSAFKDPKHSTVMIRTFANYLSITVLRGNLGTVSVLSSEGELFNLPISALPERDSFILQHGAQFVAPCGRLVVQFCNDDIVHSSTRPPPLPEPPHEQLQPTEAKEVNKPISEQEDGNRDSGYIEESRTAVQSTGNAVDDAYTPLISAFSDETLGRSKCNSNMTEDDDPMPPTISDSPPTNVFQRPAGAESQNIPLPNQFSRLTEIADSHSPDIVDEPSGSTALHNPQPREQSKIMTDRSHELPLISTIELQPEATEEPEKDVDSHRKLNVTPPLAQSQPKNDRPDTHFNGKVPQVASFAESDAHALQAEGKVTVPEPSPKDASMDQASEDAQAVLHIPIRPPMNSAPNQVSQAVSHSLQPEQSVQHSSSNTDICRFASVDRFSSTLSNQSKQPRSLSLAPSGAGISSITTQSSSSRKRLSTDPSIPRADKRPKLSREKATKLKESQLLANTQPTHHRQPESRTSIHENSNDSINIEVDTDTIVVNSKPKRRATRQQSRSWSSTASTQLPAQPKIVLSSFNPKAKNEALETIKRLRGQIIEDMSKADVLCVPDGQIKKTTKFVLAILLGKAIVSDKWVGAAHDLTSFPDPAAYLPKDKARERDWGFDLAEVTQRSRNSDSQSSKLLSGYSVYITPDLEASLGTLKSDFRTIATTMGASKVGMGIPATRTSAESVLVLAVPDDPHAAEIGRLGHLIYYKDVLVMAALRGRLELDSDEFKLDVPIKEEAVSP</sequence>
<name>A0AAN7T0Q5_9EURO</name>
<comment type="subcellular location">
    <subcellularLocation>
        <location evidence="1">Nucleus</location>
    </subcellularLocation>
</comment>
<dbReference type="InterPro" id="IPR001357">
    <property type="entry name" value="BRCT_dom"/>
</dbReference>
<organism evidence="6 7">
    <name type="scientific">Lithohypha guttulata</name>
    <dbReference type="NCBI Taxonomy" id="1690604"/>
    <lineage>
        <taxon>Eukaryota</taxon>
        <taxon>Fungi</taxon>
        <taxon>Dikarya</taxon>
        <taxon>Ascomycota</taxon>
        <taxon>Pezizomycotina</taxon>
        <taxon>Eurotiomycetes</taxon>
        <taxon>Chaetothyriomycetidae</taxon>
        <taxon>Chaetothyriales</taxon>
        <taxon>Trichomeriaceae</taxon>
        <taxon>Lithohypha</taxon>
    </lineage>
</organism>
<comment type="caution">
    <text evidence="6">The sequence shown here is derived from an EMBL/GenBank/DDBJ whole genome shotgun (WGS) entry which is preliminary data.</text>
</comment>
<dbReference type="Pfam" id="PF16770">
    <property type="entry name" value="RTT107_BRCT_5"/>
    <property type="match status" value="1"/>
</dbReference>
<evidence type="ECO:0000313" key="7">
    <source>
        <dbReference type="Proteomes" id="UP001309876"/>
    </source>
</evidence>
<proteinExistence type="predicted"/>
<feature type="compositionally biased region" description="Basic and acidic residues" evidence="4">
    <location>
        <begin position="502"/>
        <end position="514"/>
    </location>
</feature>
<accession>A0AAN7T0Q5</accession>
<evidence type="ECO:0000256" key="3">
    <source>
        <dbReference type="ARBA" id="ARBA00023242"/>
    </source>
</evidence>
<gene>
    <name evidence="6" type="ORF">LTR05_003496</name>
</gene>
<evidence type="ECO:0000256" key="1">
    <source>
        <dbReference type="ARBA" id="ARBA00004123"/>
    </source>
</evidence>
<feature type="region of interest" description="Disordered" evidence="4">
    <location>
        <begin position="430"/>
        <end position="552"/>
    </location>
</feature>
<dbReference type="InterPro" id="IPR051579">
    <property type="entry name" value="DDR_Transcriptional_Reg"/>
</dbReference>
<keyword evidence="3" id="KW-0539">Nucleus</keyword>
<feature type="region of interest" description="Disordered" evidence="4">
    <location>
        <begin position="128"/>
        <end position="180"/>
    </location>
</feature>
<feature type="compositionally biased region" description="Polar residues" evidence="4">
    <location>
        <begin position="390"/>
        <end position="416"/>
    </location>
</feature>
<dbReference type="Proteomes" id="UP001309876">
    <property type="component" value="Unassembled WGS sequence"/>
</dbReference>
<feature type="compositionally biased region" description="Polar residues" evidence="4">
    <location>
        <begin position="539"/>
        <end position="552"/>
    </location>
</feature>
<dbReference type="PANTHER" id="PTHR23196">
    <property type="entry name" value="PAX TRANSCRIPTION ACTIVATION DOMAIN INTERACTING PROTEIN"/>
    <property type="match status" value="1"/>
</dbReference>